<evidence type="ECO:0000256" key="6">
    <source>
        <dbReference type="ARBA" id="ARBA00022737"/>
    </source>
</evidence>
<keyword evidence="6" id="KW-0677">Repeat</keyword>
<keyword evidence="5" id="KW-0479">Metal-binding</keyword>
<sequence length="1073" mass="119606">MPLNGDEWDISSVSEKEWDSLAVYHVPDTLTEDVCPDRARLSLPKNLILKPSKTLVDSDQTILGVWSTDNIPRGTRFGPFKGNIYAIDQVPPTANRNYFWRVYKGNELFYYLDGYDTTKANWMRYVSPAHSAESQNLIACQNQSNIYFYTIKPIKPDEELLVWYCKEFAARLDYPITGEQMLHQISKPSVNAQQCPDASPHHSAERTGSSSPKARPALRTCGTSTEISPRTEGSVKSDEGYLSNGSHDESNVQEDLSDSDSDNFVLDLCKKKMKEQPTEENYQKNEYRKVKIKMLKAYHYRTKDMPEDVLQGIPVSPEHQSVEPEESLPSLNVSIPNTQQVFSPPFGIQPSVQISTVAGSQQRKITSSPQQNSHSKTDPAQISPQLYRAINSVSLQSSTSPNSHLTDVAAAHISKLSNSPSLMRIEGINPSVQISSASSHASFQNSSHLLSPMTSVAKRDYLLNSPPLKVDSRDFGRGDSLIERNQRLDTTQETYISSNLCHSGSTNTRIPEVRPAPQVEANLYPDSRLSALPDSRNVVSYNKIPSPKKARLPFIHPPNRLPLSLPRNVCDIPSLDQRLTNIPPQDPRVTVAPDTRIPMLPDTQIRSPPRSNGSILENILLRRVSGKDEVDSAHRSKDIKEPVHITLPNNTPFKNDLTNGTVNDSVYSFHNNPSKFFNKEMVQQISPDSSSTSSKVTPLPHSSSSVSPPTSYISTSVINNKVLNSHTFTGSNNVNMYNSYNAFNGASANTLTQPSTVSTPVDHRLTISIPNSVSGHSPPSSNSSGSSQGSPQSQGSTSPTANGRGYRSLPYPLQKKDGKMHYECNICLKTFGQLSNLKVHLRTHSGERPFKCTVCTKSFTQLAHLQKHYLVHTGEKPHQCDICKKRFSSTSNLKTHLRLHSGQKPYVCEQCPAKFTQYVHLKLHRRLHTNERPHTCKICNKKYISASGLRTHWKTTNCKPTTEEEMAAEKSPPNESGQNFEYCPSENDSNMEICDNVSLDGYSSPLQMDNYRDFEVDPERISPSSSSFNDSSFPDDLIKNENFGPFGPSADLKCENDRPTVIERSTHHAIECS</sequence>
<dbReference type="GO" id="GO:0008170">
    <property type="term" value="F:N-methyltransferase activity"/>
    <property type="evidence" value="ECO:0007669"/>
    <property type="project" value="UniProtKB-ARBA"/>
</dbReference>
<evidence type="ECO:0000256" key="17">
    <source>
        <dbReference type="SAM" id="MobiDB-lite"/>
    </source>
</evidence>
<dbReference type="InterPro" id="IPR036236">
    <property type="entry name" value="Znf_C2H2_sf"/>
</dbReference>
<organism evidence="20 21">
    <name type="scientific">Armadillidium nasatum</name>
    <dbReference type="NCBI Taxonomy" id="96803"/>
    <lineage>
        <taxon>Eukaryota</taxon>
        <taxon>Metazoa</taxon>
        <taxon>Ecdysozoa</taxon>
        <taxon>Arthropoda</taxon>
        <taxon>Crustacea</taxon>
        <taxon>Multicrustacea</taxon>
        <taxon>Malacostraca</taxon>
        <taxon>Eumalacostraca</taxon>
        <taxon>Peracarida</taxon>
        <taxon>Isopoda</taxon>
        <taxon>Oniscidea</taxon>
        <taxon>Crinocheta</taxon>
        <taxon>Armadillidiidae</taxon>
        <taxon>Armadillidium</taxon>
    </lineage>
</organism>
<feature type="region of interest" description="Disordered" evidence="17">
    <location>
        <begin position="355"/>
        <end position="379"/>
    </location>
</feature>
<dbReference type="InterPro" id="IPR046341">
    <property type="entry name" value="SET_dom_sf"/>
</dbReference>
<protein>
    <submittedName>
        <fullName evidence="20">PR domain zinc finger protein 1</fullName>
    </submittedName>
</protein>
<dbReference type="EMBL" id="SEYY01019087">
    <property type="protein sequence ID" value="KAB7498688.1"/>
    <property type="molecule type" value="Genomic_DNA"/>
</dbReference>
<dbReference type="GO" id="GO:0002250">
    <property type="term" value="P:adaptive immune response"/>
    <property type="evidence" value="ECO:0007669"/>
    <property type="project" value="UniProtKB-KW"/>
</dbReference>
<feature type="compositionally biased region" description="Acidic residues" evidence="17">
    <location>
        <begin position="251"/>
        <end position="260"/>
    </location>
</feature>
<evidence type="ECO:0000313" key="21">
    <source>
        <dbReference type="Proteomes" id="UP000326759"/>
    </source>
</evidence>
<evidence type="ECO:0000256" key="5">
    <source>
        <dbReference type="ARBA" id="ARBA00022723"/>
    </source>
</evidence>
<dbReference type="PROSITE" id="PS50280">
    <property type="entry name" value="SET"/>
    <property type="match status" value="1"/>
</dbReference>
<evidence type="ECO:0000256" key="15">
    <source>
        <dbReference type="ARBA" id="ARBA00023242"/>
    </source>
</evidence>
<dbReference type="SMART" id="SM00317">
    <property type="entry name" value="SET"/>
    <property type="match status" value="1"/>
</dbReference>
<dbReference type="PROSITE" id="PS50157">
    <property type="entry name" value="ZINC_FINGER_C2H2_2"/>
    <property type="match status" value="4"/>
</dbReference>
<reference evidence="20 21" key="1">
    <citation type="journal article" date="2019" name="PLoS Biol.">
        <title>Sex chromosomes control vertical transmission of feminizing Wolbachia symbionts in an isopod.</title>
        <authorList>
            <person name="Becking T."/>
            <person name="Chebbi M.A."/>
            <person name="Giraud I."/>
            <person name="Moumen B."/>
            <person name="Laverre T."/>
            <person name="Caubet Y."/>
            <person name="Peccoud J."/>
            <person name="Gilbert C."/>
            <person name="Cordaux R."/>
        </authorList>
    </citation>
    <scope>NUCLEOTIDE SEQUENCE [LARGE SCALE GENOMIC DNA]</scope>
    <source>
        <strain evidence="20">ANa2</strain>
        <tissue evidence="20">Whole body excluding digestive tract and cuticle</tissue>
    </source>
</reference>
<feature type="region of interest" description="Disordered" evidence="17">
    <location>
        <begin position="188"/>
        <end position="260"/>
    </location>
</feature>
<keyword evidence="11" id="KW-0805">Transcription regulation</keyword>
<feature type="region of interest" description="Disordered" evidence="17">
    <location>
        <begin position="768"/>
        <end position="814"/>
    </location>
</feature>
<dbReference type="PROSITE" id="PS00028">
    <property type="entry name" value="ZINC_FINGER_C2H2_1"/>
    <property type="match status" value="4"/>
</dbReference>
<dbReference type="SUPFAM" id="SSF82199">
    <property type="entry name" value="SET domain"/>
    <property type="match status" value="1"/>
</dbReference>
<keyword evidence="12" id="KW-0238">DNA-binding</keyword>
<evidence type="ECO:0000256" key="13">
    <source>
        <dbReference type="ARBA" id="ARBA00023130"/>
    </source>
</evidence>
<evidence type="ECO:0000256" key="16">
    <source>
        <dbReference type="PROSITE-ProRule" id="PRU00042"/>
    </source>
</evidence>
<comment type="subcellular location">
    <subcellularLocation>
        <location evidence="2">Cytoplasm</location>
    </subcellularLocation>
    <subcellularLocation>
        <location evidence="1">Nucleus</location>
    </subcellularLocation>
</comment>
<evidence type="ECO:0000256" key="12">
    <source>
        <dbReference type="ARBA" id="ARBA00023125"/>
    </source>
</evidence>
<dbReference type="GO" id="GO:0001227">
    <property type="term" value="F:DNA-binding transcription repressor activity, RNA polymerase II-specific"/>
    <property type="evidence" value="ECO:0007669"/>
    <property type="project" value="InterPro"/>
</dbReference>
<dbReference type="FunFam" id="3.30.160.60:FF:000436">
    <property type="entry name" value="PR domain zinc finger protein 4"/>
    <property type="match status" value="1"/>
</dbReference>
<evidence type="ECO:0000256" key="7">
    <source>
        <dbReference type="ARBA" id="ARBA00022771"/>
    </source>
</evidence>
<dbReference type="GO" id="GO:0005634">
    <property type="term" value="C:nucleus"/>
    <property type="evidence" value="ECO:0007669"/>
    <property type="project" value="UniProtKB-SubCell"/>
</dbReference>
<dbReference type="Proteomes" id="UP000326759">
    <property type="component" value="Unassembled WGS sequence"/>
</dbReference>
<dbReference type="Gene3D" id="3.30.160.60">
    <property type="entry name" value="Classic Zinc Finger"/>
    <property type="match status" value="5"/>
</dbReference>
<feature type="domain" description="C2H2-type" evidence="18">
    <location>
        <begin position="850"/>
        <end position="877"/>
    </location>
</feature>
<dbReference type="PANTHER" id="PTHR16515">
    <property type="entry name" value="PR DOMAIN ZINC FINGER PROTEIN"/>
    <property type="match status" value="1"/>
</dbReference>
<dbReference type="InterPro" id="IPR001214">
    <property type="entry name" value="SET_dom"/>
</dbReference>
<keyword evidence="4" id="KW-0399">Innate immunity</keyword>
<dbReference type="Pfam" id="PF21549">
    <property type="entry name" value="PRDM2_PR"/>
    <property type="match status" value="1"/>
</dbReference>
<evidence type="ECO:0000313" key="20">
    <source>
        <dbReference type="EMBL" id="KAB7498688.1"/>
    </source>
</evidence>
<dbReference type="SUPFAM" id="SSF57667">
    <property type="entry name" value="beta-beta-alpha zinc fingers"/>
    <property type="match status" value="3"/>
</dbReference>
<name>A0A5N5SXR2_9CRUS</name>
<keyword evidence="7 16" id="KW-0863">Zinc-finger</keyword>
<dbReference type="FunFam" id="3.30.160.60:FF:000446">
    <property type="entry name" value="Zinc finger protein"/>
    <property type="match status" value="1"/>
</dbReference>
<feature type="region of interest" description="Disordered" evidence="17">
    <location>
        <begin position="683"/>
        <end position="711"/>
    </location>
</feature>
<dbReference type="InterPro" id="IPR013087">
    <property type="entry name" value="Znf_C2H2_type"/>
</dbReference>
<keyword evidence="15" id="KW-0539">Nucleus</keyword>
<gene>
    <name evidence="20" type="primary">Prdm1_1</name>
    <name evidence="20" type="ORF">Anas_09640</name>
</gene>
<evidence type="ECO:0000256" key="11">
    <source>
        <dbReference type="ARBA" id="ARBA00023015"/>
    </source>
</evidence>
<dbReference type="FunFam" id="3.30.160.60:FF:000833">
    <property type="entry name" value="PR domain zinc finger protein"/>
    <property type="match status" value="1"/>
</dbReference>
<feature type="domain" description="C2H2-type" evidence="18">
    <location>
        <begin position="822"/>
        <end position="849"/>
    </location>
</feature>
<keyword evidence="13" id="KW-1064">Adaptive immunity</keyword>
<dbReference type="InterPro" id="IPR044413">
    <property type="entry name" value="PRDM1_PR-SET"/>
</dbReference>
<evidence type="ECO:0000259" key="19">
    <source>
        <dbReference type="PROSITE" id="PS50280"/>
    </source>
</evidence>
<dbReference type="FunFam" id="3.30.160.60:FF:000211">
    <property type="entry name" value="PR domain zinc finger protein 1"/>
    <property type="match status" value="1"/>
</dbReference>
<evidence type="ECO:0000256" key="4">
    <source>
        <dbReference type="ARBA" id="ARBA00022588"/>
    </source>
</evidence>
<accession>A0A5N5SXR2</accession>
<proteinExistence type="predicted"/>
<dbReference type="GO" id="GO:0000978">
    <property type="term" value="F:RNA polymerase II cis-regulatory region sequence-specific DNA binding"/>
    <property type="evidence" value="ECO:0007669"/>
    <property type="project" value="TreeGrafter"/>
</dbReference>
<keyword evidence="8" id="KW-0862">Zinc</keyword>
<evidence type="ECO:0000256" key="10">
    <source>
        <dbReference type="ARBA" id="ARBA00022859"/>
    </source>
</evidence>
<dbReference type="OrthoDB" id="7327383at2759"/>
<evidence type="ECO:0000256" key="1">
    <source>
        <dbReference type="ARBA" id="ARBA00004123"/>
    </source>
</evidence>
<dbReference type="Pfam" id="PF00096">
    <property type="entry name" value="zf-C2H2"/>
    <property type="match status" value="5"/>
</dbReference>
<dbReference type="InterPro" id="IPR050331">
    <property type="entry name" value="Zinc_finger"/>
</dbReference>
<dbReference type="CDD" id="cd19187">
    <property type="entry name" value="PR-SET_PRDM1"/>
    <property type="match status" value="1"/>
</dbReference>
<evidence type="ECO:0000256" key="2">
    <source>
        <dbReference type="ARBA" id="ARBA00004496"/>
    </source>
</evidence>
<dbReference type="Gene3D" id="2.170.270.10">
    <property type="entry name" value="SET domain"/>
    <property type="match status" value="1"/>
</dbReference>
<dbReference type="GO" id="GO:0008276">
    <property type="term" value="F:protein methyltransferase activity"/>
    <property type="evidence" value="ECO:0007669"/>
    <property type="project" value="UniProtKB-ARBA"/>
</dbReference>
<keyword evidence="10" id="KW-0391">Immunity</keyword>
<feature type="compositionally biased region" description="Low complexity" evidence="17">
    <location>
        <begin position="702"/>
        <end position="711"/>
    </location>
</feature>
<dbReference type="AlphaFoldDB" id="A0A5N5SXR2"/>
<feature type="compositionally biased region" description="Low complexity" evidence="17">
    <location>
        <begin position="772"/>
        <end position="799"/>
    </location>
</feature>
<dbReference type="FunFam" id="3.30.160.60:FF:000132">
    <property type="entry name" value="PR domain zinc finger protein 1"/>
    <property type="match status" value="1"/>
</dbReference>
<dbReference type="PANTHER" id="PTHR16515:SF59">
    <property type="entry name" value="PR DOMAIN ZINC FINGER PROTEIN 1"/>
    <property type="match status" value="1"/>
</dbReference>
<dbReference type="GO" id="GO:0005737">
    <property type="term" value="C:cytoplasm"/>
    <property type="evidence" value="ECO:0007669"/>
    <property type="project" value="UniProtKB-SubCell"/>
</dbReference>
<evidence type="ECO:0000256" key="8">
    <source>
        <dbReference type="ARBA" id="ARBA00022833"/>
    </source>
</evidence>
<keyword evidence="14" id="KW-0804">Transcription</keyword>
<dbReference type="GO" id="GO:0008757">
    <property type="term" value="F:S-adenosylmethionine-dependent methyltransferase activity"/>
    <property type="evidence" value="ECO:0007669"/>
    <property type="project" value="UniProtKB-ARBA"/>
</dbReference>
<dbReference type="GO" id="GO:0045165">
    <property type="term" value="P:cell fate commitment"/>
    <property type="evidence" value="ECO:0007669"/>
    <property type="project" value="TreeGrafter"/>
</dbReference>
<feature type="domain" description="C2H2-type" evidence="18">
    <location>
        <begin position="878"/>
        <end position="905"/>
    </location>
</feature>
<dbReference type="GO" id="GO:0045087">
    <property type="term" value="P:innate immune response"/>
    <property type="evidence" value="ECO:0007669"/>
    <property type="project" value="UniProtKB-KW"/>
</dbReference>
<keyword evidence="9" id="KW-0832">Ubl conjugation</keyword>
<keyword evidence="3" id="KW-0963">Cytoplasm</keyword>
<dbReference type="SMART" id="SM00355">
    <property type="entry name" value="ZnF_C2H2"/>
    <property type="match status" value="5"/>
</dbReference>
<feature type="domain" description="SET" evidence="19">
    <location>
        <begin position="45"/>
        <end position="165"/>
    </location>
</feature>
<evidence type="ECO:0000256" key="14">
    <source>
        <dbReference type="ARBA" id="ARBA00023163"/>
    </source>
</evidence>
<keyword evidence="21" id="KW-1185">Reference proteome</keyword>
<evidence type="ECO:0000256" key="9">
    <source>
        <dbReference type="ARBA" id="ARBA00022843"/>
    </source>
</evidence>
<evidence type="ECO:0000256" key="3">
    <source>
        <dbReference type="ARBA" id="ARBA00022490"/>
    </source>
</evidence>
<comment type="caution">
    <text evidence="20">The sequence shown here is derived from an EMBL/GenBank/DDBJ whole genome shotgun (WGS) entry which is preliminary data.</text>
</comment>
<feature type="domain" description="C2H2-type" evidence="18">
    <location>
        <begin position="906"/>
        <end position="933"/>
    </location>
</feature>
<evidence type="ECO:0000259" key="18">
    <source>
        <dbReference type="PROSITE" id="PS50157"/>
    </source>
</evidence>
<dbReference type="GO" id="GO:0008270">
    <property type="term" value="F:zinc ion binding"/>
    <property type="evidence" value="ECO:0007669"/>
    <property type="project" value="UniProtKB-KW"/>
</dbReference>